<keyword evidence="3" id="KW-1185">Reference proteome</keyword>
<proteinExistence type="predicted"/>
<dbReference type="RefSeq" id="WP_073600729.1">
    <property type="nucleotide sequence ID" value="NZ_MRCB01000024.1"/>
</dbReference>
<evidence type="ECO:0000259" key="1">
    <source>
        <dbReference type="Pfam" id="PF13439"/>
    </source>
</evidence>
<dbReference type="PANTHER" id="PTHR45947">
    <property type="entry name" value="SULFOQUINOVOSYL TRANSFERASE SQD2"/>
    <property type="match status" value="1"/>
</dbReference>
<accession>A0A1U7HBM9</accession>
<comment type="caution">
    <text evidence="2">The sequence shown here is derived from an EMBL/GenBank/DDBJ whole genome shotgun (WGS) entry which is preliminary data.</text>
</comment>
<dbReference type="OrthoDB" id="73743at2"/>
<organism evidence="2 3">
    <name type="scientific">Hydrococcus rivularis NIES-593</name>
    <dbReference type="NCBI Taxonomy" id="1921803"/>
    <lineage>
        <taxon>Bacteria</taxon>
        <taxon>Bacillati</taxon>
        <taxon>Cyanobacteriota</taxon>
        <taxon>Cyanophyceae</taxon>
        <taxon>Pleurocapsales</taxon>
        <taxon>Hydrococcaceae</taxon>
        <taxon>Hydrococcus</taxon>
    </lineage>
</organism>
<dbReference type="PANTHER" id="PTHR45947:SF15">
    <property type="entry name" value="TEICHURONIC ACID BIOSYNTHESIS GLYCOSYLTRANSFERASE TUAC-RELATED"/>
    <property type="match status" value="1"/>
</dbReference>
<feature type="domain" description="Glycosyltransferase subfamily 4-like N-terminal" evidence="1">
    <location>
        <begin position="107"/>
        <end position="207"/>
    </location>
</feature>
<dbReference type="GO" id="GO:0016757">
    <property type="term" value="F:glycosyltransferase activity"/>
    <property type="evidence" value="ECO:0007669"/>
    <property type="project" value="TreeGrafter"/>
</dbReference>
<name>A0A1U7HBM9_9CYAN</name>
<protein>
    <submittedName>
        <fullName evidence="2">Colanic acid biosynthesis glycosyltransferase WcaL</fullName>
    </submittedName>
</protein>
<evidence type="ECO:0000313" key="3">
    <source>
        <dbReference type="Proteomes" id="UP000186868"/>
    </source>
</evidence>
<dbReference type="AlphaFoldDB" id="A0A1U7HBM9"/>
<dbReference type="SUPFAM" id="SSF53756">
    <property type="entry name" value="UDP-Glycosyltransferase/glycogen phosphorylase"/>
    <property type="match status" value="1"/>
</dbReference>
<sequence>MKIAYLMNQYPYPSCTFIRREIAELEACGIPISRFSIRYPDLPIKDDADRLELTKTRFILTESPFKLLFSMLWSFLTRPLAFWRTLQLTFKIGWKSDRGTIVNLVYFAEACLLLRWLLKLQVEHVHAHFASNPAAVALLCHSLGGPQYSFTVHGPNEFDRPQAISLPEKIRQAAFVLGISSFTKSQLFRWCDYTNWAKIHIVHCGVDKLFLNQPFVQLPQEPCFVCVGRLSEQKGHLILVEAANQLALEGLQFKIVLVGDGPFRQKIEDLIVQFHLENYIEITGWATNLEVQQHILKAQVMVLPSFAEGLPVGIMEAFALSRPVISTYIAGIPELVEPGVCGWLVPSGSIEALANAMRSAIDTPVERLTEMGKAGYQRVLKDYSITTETQKLLALFEKYYPSISVEKN</sequence>
<dbReference type="Pfam" id="PF13439">
    <property type="entry name" value="Glyco_transf_4"/>
    <property type="match status" value="1"/>
</dbReference>
<dbReference type="EMBL" id="MRCB01000024">
    <property type="protein sequence ID" value="OKH20964.1"/>
    <property type="molecule type" value="Genomic_DNA"/>
</dbReference>
<gene>
    <name evidence="2" type="ORF">NIES593_17035</name>
</gene>
<evidence type="ECO:0000313" key="2">
    <source>
        <dbReference type="EMBL" id="OKH20964.1"/>
    </source>
</evidence>
<keyword evidence="2" id="KW-0808">Transferase</keyword>
<dbReference type="InterPro" id="IPR050194">
    <property type="entry name" value="Glycosyltransferase_grp1"/>
</dbReference>
<dbReference type="Pfam" id="PF13692">
    <property type="entry name" value="Glyco_trans_1_4"/>
    <property type="match status" value="1"/>
</dbReference>
<dbReference type="InterPro" id="IPR028098">
    <property type="entry name" value="Glyco_trans_4-like_N"/>
</dbReference>
<dbReference type="Gene3D" id="3.40.50.2000">
    <property type="entry name" value="Glycogen Phosphorylase B"/>
    <property type="match status" value="2"/>
</dbReference>
<reference evidence="2 3" key="1">
    <citation type="submission" date="2016-11" db="EMBL/GenBank/DDBJ databases">
        <title>Draft Genome Sequences of Nine Cyanobacterial Strains from Diverse Habitats.</title>
        <authorList>
            <person name="Zhu T."/>
            <person name="Hou S."/>
            <person name="Lu X."/>
            <person name="Hess W.R."/>
        </authorList>
    </citation>
    <scope>NUCLEOTIDE SEQUENCE [LARGE SCALE GENOMIC DNA]</scope>
    <source>
        <strain evidence="2 3">NIES-593</strain>
    </source>
</reference>
<dbReference type="Proteomes" id="UP000186868">
    <property type="component" value="Unassembled WGS sequence"/>
</dbReference>
<dbReference type="STRING" id="1921803.NIES593_17035"/>